<dbReference type="PROSITE" id="PS50943">
    <property type="entry name" value="HTH_CROC1"/>
    <property type="match status" value="1"/>
</dbReference>
<dbReference type="GO" id="GO:0003677">
    <property type="term" value="F:DNA binding"/>
    <property type="evidence" value="ECO:0007669"/>
    <property type="project" value="InterPro"/>
</dbReference>
<protein>
    <submittedName>
        <fullName evidence="3">Helix-turn-helix domain protein</fullName>
    </submittedName>
</protein>
<feature type="region of interest" description="Disordered" evidence="1">
    <location>
        <begin position="10"/>
        <end position="33"/>
    </location>
</feature>
<dbReference type="PANTHER" id="PTHR35010:SF2">
    <property type="entry name" value="BLL4672 PROTEIN"/>
    <property type="match status" value="1"/>
</dbReference>
<dbReference type="Gene3D" id="1.10.260.40">
    <property type="entry name" value="lambda repressor-like DNA-binding domains"/>
    <property type="match status" value="1"/>
</dbReference>
<evidence type="ECO:0000313" key="3">
    <source>
        <dbReference type="EMBL" id="ADP81086.1"/>
    </source>
</evidence>
<feature type="compositionally biased region" description="Basic and acidic residues" evidence="1">
    <location>
        <begin position="10"/>
        <end position="21"/>
    </location>
</feature>
<sequence length="285" mass="31935">MDRPELADFLRRSRERLRPHEVGLPGGPRRRTPGLRREEVSQLAGISADYLMRLEQRRSPQPSTQVLTALARALRLTEDERAHLYVLAGHRPPAGRLAGNHVRPGLLHLLDQLTATPAQILTDLGDILAQNAMAFALFGGPCSLRRHDCTQDHNIVWQWFNDPAVRHAYPADEQDDQGHRLVADLRAAVARRRYDADSTALVARLSATSAEFVALWQLHEVAVPRHSRMRVLHPTIGPIVLDREILLTPSEDQRLLIYTAPPGAADLDHLELLRVIGSEQFAADE</sequence>
<feature type="domain" description="HTH cro/C1-type" evidence="2">
    <location>
        <begin position="34"/>
        <end position="81"/>
    </location>
</feature>
<accession>E3JBR6</accession>
<evidence type="ECO:0000313" key="4">
    <source>
        <dbReference type="Proteomes" id="UP000002484"/>
    </source>
</evidence>
<reference evidence="3 4" key="1">
    <citation type="submission" date="2010-10" db="EMBL/GenBank/DDBJ databases">
        <title>Complete sequence of Frankia sp. EuI1c.</title>
        <authorList>
            <consortium name="US DOE Joint Genome Institute"/>
            <person name="Lucas S."/>
            <person name="Copeland A."/>
            <person name="Lapidus A."/>
            <person name="Cheng J.-F."/>
            <person name="Bruce D."/>
            <person name="Goodwin L."/>
            <person name="Pitluck S."/>
            <person name="Chertkov O."/>
            <person name="Detter J.C."/>
            <person name="Han C."/>
            <person name="Tapia R."/>
            <person name="Land M."/>
            <person name="Hauser L."/>
            <person name="Jeffries C."/>
            <person name="Kyrpides N."/>
            <person name="Ivanova N."/>
            <person name="Mikhailova N."/>
            <person name="Beauchemin N."/>
            <person name="Sen A."/>
            <person name="Sur S.A."/>
            <person name="Gtari M."/>
            <person name="Wall L."/>
            <person name="Tisa L."/>
            <person name="Woyke T."/>
        </authorList>
    </citation>
    <scope>NUCLEOTIDE SEQUENCE [LARGE SCALE GENOMIC DNA]</scope>
    <source>
        <strain evidence="4">DSM 45817 / CECT 9037 / EuI1c</strain>
    </source>
</reference>
<dbReference type="KEGG" id="fri:FraEuI1c_3063"/>
<dbReference type="Proteomes" id="UP000002484">
    <property type="component" value="Chromosome"/>
</dbReference>
<dbReference type="HOGENOM" id="CLU_057862_1_1_11"/>
<dbReference type="AlphaFoldDB" id="E3JBR6"/>
<dbReference type="InParanoid" id="E3JBR6"/>
<dbReference type="eggNOG" id="COG1396">
    <property type="taxonomic scope" value="Bacteria"/>
</dbReference>
<dbReference type="SUPFAM" id="SSF47413">
    <property type="entry name" value="lambda repressor-like DNA-binding domains"/>
    <property type="match status" value="1"/>
</dbReference>
<name>E3JBR6_PSEI1</name>
<evidence type="ECO:0000256" key="1">
    <source>
        <dbReference type="SAM" id="MobiDB-lite"/>
    </source>
</evidence>
<evidence type="ECO:0000259" key="2">
    <source>
        <dbReference type="PROSITE" id="PS50943"/>
    </source>
</evidence>
<dbReference type="EMBL" id="CP002299">
    <property type="protein sequence ID" value="ADP81086.1"/>
    <property type="molecule type" value="Genomic_DNA"/>
</dbReference>
<proteinExistence type="predicted"/>
<dbReference type="Pfam" id="PF17765">
    <property type="entry name" value="MLTR_LBD"/>
    <property type="match status" value="1"/>
</dbReference>
<dbReference type="SMART" id="SM00530">
    <property type="entry name" value="HTH_XRE"/>
    <property type="match status" value="1"/>
</dbReference>
<dbReference type="InterPro" id="IPR010982">
    <property type="entry name" value="Lambda_DNA-bd_dom_sf"/>
</dbReference>
<dbReference type="RefSeq" id="WP_013424204.1">
    <property type="nucleotide sequence ID" value="NC_014666.1"/>
</dbReference>
<dbReference type="OrthoDB" id="4336585at2"/>
<keyword evidence="4" id="KW-1185">Reference proteome</keyword>
<gene>
    <name evidence="3" type="ordered locus">FraEuI1c_3063</name>
</gene>
<organism evidence="3 4">
    <name type="scientific">Pseudofrankia inefficax (strain DSM 45817 / CECT 9037 / DDB 130130 / EuI1c)</name>
    <name type="common">Frankia inefficax</name>
    <dbReference type="NCBI Taxonomy" id="298654"/>
    <lineage>
        <taxon>Bacteria</taxon>
        <taxon>Bacillati</taxon>
        <taxon>Actinomycetota</taxon>
        <taxon>Actinomycetes</taxon>
        <taxon>Frankiales</taxon>
        <taxon>Frankiaceae</taxon>
        <taxon>Pseudofrankia</taxon>
    </lineage>
</organism>
<dbReference type="InterPro" id="IPR001387">
    <property type="entry name" value="Cro/C1-type_HTH"/>
</dbReference>
<dbReference type="Gene3D" id="3.30.450.180">
    <property type="match status" value="1"/>
</dbReference>
<dbReference type="CDD" id="cd00093">
    <property type="entry name" value="HTH_XRE"/>
    <property type="match status" value="1"/>
</dbReference>
<dbReference type="InterPro" id="IPR041413">
    <property type="entry name" value="MLTR_LBD"/>
</dbReference>
<dbReference type="Pfam" id="PF13560">
    <property type="entry name" value="HTH_31"/>
    <property type="match status" value="1"/>
</dbReference>
<dbReference type="PANTHER" id="PTHR35010">
    <property type="entry name" value="BLL4672 PROTEIN-RELATED"/>
    <property type="match status" value="1"/>
</dbReference>
<dbReference type="STRING" id="298654.FraEuI1c_3063"/>